<keyword evidence="4" id="KW-1185">Reference proteome</keyword>
<dbReference type="GeneID" id="70188658"/>
<gene>
    <name evidence="3" type="ORF">B0I36DRAFT_365280</name>
</gene>
<feature type="transmembrane region" description="Helical" evidence="2">
    <location>
        <begin position="202"/>
        <end position="226"/>
    </location>
</feature>
<keyword evidence="2" id="KW-0812">Transmembrane</keyword>
<keyword evidence="2" id="KW-0472">Membrane</keyword>
<feature type="transmembrane region" description="Helical" evidence="2">
    <location>
        <begin position="247"/>
        <end position="273"/>
    </location>
</feature>
<evidence type="ECO:0000256" key="2">
    <source>
        <dbReference type="SAM" id="Phobius"/>
    </source>
</evidence>
<evidence type="ECO:0000313" key="3">
    <source>
        <dbReference type="EMBL" id="KAH7028175.1"/>
    </source>
</evidence>
<evidence type="ECO:0000256" key="1">
    <source>
        <dbReference type="SAM" id="MobiDB-lite"/>
    </source>
</evidence>
<proteinExistence type="predicted"/>
<dbReference type="AlphaFoldDB" id="A0A9P8Y5T9"/>
<evidence type="ECO:0000313" key="4">
    <source>
        <dbReference type="Proteomes" id="UP000756346"/>
    </source>
</evidence>
<organism evidence="3 4">
    <name type="scientific">Microdochium trichocladiopsis</name>
    <dbReference type="NCBI Taxonomy" id="1682393"/>
    <lineage>
        <taxon>Eukaryota</taxon>
        <taxon>Fungi</taxon>
        <taxon>Dikarya</taxon>
        <taxon>Ascomycota</taxon>
        <taxon>Pezizomycotina</taxon>
        <taxon>Sordariomycetes</taxon>
        <taxon>Xylariomycetidae</taxon>
        <taxon>Xylariales</taxon>
        <taxon>Microdochiaceae</taxon>
        <taxon>Microdochium</taxon>
    </lineage>
</organism>
<dbReference type="RefSeq" id="XP_046010974.1">
    <property type="nucleotide sequence ID" value="XM_046159112.1"/>
</dbReference>
<protein>
    <submittedName>
        <fullName evidence="3">Uncharacterized protein</fullName>
    </submittedName>
</protein>
<feature type="region of interest" description="Disordered" evidence="1">
    <location>
        <begin position="1"/>
        <end position="99"/>
    </location>
</feature>
<name>A0A9P8Y5T9_9PEZI</name>
<accession>A0A9P8Y5T9</accession>
<reference evidence="3" key="1">
    <citation type="journal article" date="2021" name="Nat. Commun.">
        <title>Genetic determinants of endophytism in the Arabidopsis root mycobiome.</title>
        <authorList>
            <person name="Mesny F."/>
            <person name="Miyauchi S."/>
            <person name="Thiergart T."/>
            <person name="Pickel B."/>
            <person name="Atanasova L."/>
            <person name="Karlsson M."/>
            <person name="Huettel B."/>
            <person name="Barry K.W."/>
            <person name="Haridas S."/>
            <person name="Chen C."/>
            <person name="Bauer D."/>
            <person name="Andreopoulos W."/>
            <person name="Pangilinan J."/>
            <person name="LaButti K."/>
            <person name="Riley R."/>
            <person name="Lipzen A."/>
            <person name="Clum A."/>
            <person name="Drula E."/>
            <person name="Henrissat B."/>
            <person name="Kohler A."/>
            <person name="Grigoriev I.V."/>
            <person name="Martin F.M."/>
            <person name="Hacquard S."/>
        </authorList>
    </citation>
    <scope>NUCLEOTIDE SEQUENCE</scope>
    <source>
        <strain evidence="3">MPI-CAGE-CH-0230</strain>
    </source>
</reference>
<comment type="caution">
    <text evidence="3">The sequence shown here is derived from an EMBL/GenBank/DDBJ whole genome shotgun (WGS) entry which is preliminary data.</text>
</comment>
<dbReference type="OrthoDB" id="15595at2759"/>
<keyword evidence="2" id="KW-1133">Transmembrane helix</keyword>
<sequence>MPSSLLGWLTTVPAASVPSTASPQAPTSVPPGNNEKSNEKGPNSPPIDSSDPYLEAGQASSPVSTATEDHLAGGNNPSTANLPPHTPSPNHSSTVVDTPIAISSPTPTYLASLSFLQALANIPANLYLSMMGHSPTLVDSPAASLSPGFSADSPSIITYTLTRMLFDDGSEDQLRFDFTYGIAARRFRVPSTRFTMSQCGRIFALAVIMAPLGAAFLHLAIAYLVYADSGCSPPNSDPRFVPKVIRLFGSAYPIAADAAVAIFVQSVTTWFGVLWVTQSSLKSPSIQPVGFITEPRNSWVRWFVFLDQDTAQPELVSWCRYMAFIFGHLMRATLLTFLRSSCVSL</sequence>
<feature type="compositionally biased region" description="Polar residues" evidence="1">
    <location>
        <begin position="17"/>
        <end position="35"/>
    </location>
</feature>
<dbReference type="EMBL" id="JAGTJQ010000007">
    <property type="protein sequence ID" value="KAH7028175.1"/>
    <property type="molecule type" value="Genomic_DNA"/>
</dbReference>
<dbReference type="Proteomes" id="UP000756346">
    <property type="component" value="Unassembled WGS sequence"/>
</dbReference>